<dbReference type="Proteomes" id="UP000631114">
    <property type="component" value="Unassembled WGS sequence"/>
</dbReference>
<dbReference type="GO" id="GO:0006751">
    <property type="term" value="P:glutathione catabolic process"/>
    <property type="evidence" value="ECO:0007669"/>
    <property type="project" value="InterPro"/>
</dbReference>
<protein>
    <submittedName>
        <fullName evidence="1">Uncharacterized protein</fullName>
    </submittedName>
</protein>
<dbReference type="PANTHER" id="PTHR11686">
    <property type="entry name" value="GAMMA GLUTAMYL TRANSPEPTIDASE"/>
    <property type="match status" value="1"/>
</dbReference>
<comment type="caution">
    <text evidence="1">The sequence shown here is derived from an EMBL/GenBank/DDBJ whole genome shotgun (WGS) entry which is preliminary data.</text>
</comment>
<dbReference type="GO" id="GO:0036374">
    <property type="term" value="F:glutathione hydrolase activity"/>
    <property type="evidence" value="ECO:0007669"/>
    <property type="project" value="InterPro"/>
</dbReference>
<gene>
    <name evidence="1" type="ORF">IFM89_024452</name>
</gene>
<reference evidence="1 2" key="1">
    <citation type="submission" date="2020-10" db="EMBL/GenBank/DDBJ databases">
        <title>The Coptis chinensis genome and diversification of protoberbering-type alkaloids.</title>
        <authorList>
            <person name="Wang B."/>
            <person name="Shu S."/>
            <person name="Song C."/>
            <person name="Liu Y."/>
        </authorList>
    </citation>
    <scope>NUCLEOTIDE SEQUENCE [LARGE SCALE GENOMIC DNA]</scope>
    <source>
        <strain evidence="1">HL-2020</strain>
        <tissue evidence="1">Leaf</tissue>
    </source>
</reference>
<keyword evidence="2" id="KW-1185">Reference proteome</keyword>
<organism evidence="1 2">
    <name type="scientific">Coptis chinensis</name>
    <dbReference type="NCBI Taxonomy" id="261450"/>
    <lineage>
        <taxon>Eukaryota</taxon>
        <taxon>Viridiplantae</taxon>
        <taxon>Streptophyta</taxon>
        <taxon>Embryophyta</taxon>
        <taxon>Tracheophyta</taxon>
        <taxon>Spermatophyta</taxon>
        <taxon>Magnoliopsida</taxon>
        <taxon>Ranunculales</taxon>
        <taxon>Ranunculaceae</taxon>
        <taxon>Coptidoideae</taxon>
        <taxon>Coptis</taxon>
    </lineage>
</organism>
<dbReference type="OrthoDB" id="1081007at2759"/>
<dbReference type="Pfam" id="PF01019">
    <property type="entry name" value="G_glu_transpept"/>
    <property type="match status" value="1"/>
</dbReference>
<dbReference type="EMBL" id="JADFTS010000008">
    <property type="protein sequence ID" value="KAF9593635.1"/>
    <property type="molecule type" value="Genomic_DNA"/>
</dbReference>
<dbReference type="AlphaFoldDB" id="A0A835LGA4"/>
<accession>A0A835LGA4</accession>
<dbReference type="PRINTS" id="PR01210">
    <property type="entry name" value="GGTRANSPTASE"/>
</dbReference>
<evidence type="ECO:0000313" key="2">
    <source>
        <dbReference type="Proteomes" id="UP000631114"/>
    </source>
</evidence>
<dbReference type="InterPro" id="IPR029055">
    <property type="entry name" value="Ntn_hydrolases_N"/>
</dbReference>
<dbReference type="PANTHER" id="PTHR11686:SF9">
    <property type="entry name" value="RE13973P"/>
    <property type="match status" value="1"/>
</dbReference>
<proteinExistence type="predicted"/>
<dbReference type="SUPFAM" id="SSF56235">
    <property type="entry name" value="N-terminal nucleophile aminohydrolases (Ntn hydrolases)"/>
    <property type="match status" value="1"/>
</dbReference>
<name>A0A835LGA4_9MAGN</name>
<sequence length="230" mass="25351">MYAKNPEAKYLGALSMGILGEIAGLQRWFVVMTEIWLKYLGALSMVEIWFARAIKNFGDMITTDLGLRQVLAPNGELLQKGDTYYNIELAHTLEATAEYGPQAFYNGTVGESFVKDVTEASGILTMEDLRSYKVKVMDAVAVDVMGSTILGMPPPSSGTVGLSLRVDEMMDFAASEPIGSLGFGKWDKLKSSYCRKDHQFAYLSFIGSFLANFLRTPLASEVDGDIVLYF</sequence>
<evidence type="ECO:0000313" key="1">
    <source>
        <dbReference type="EMBL" id="KAF9593635.1"/>
    </source>
</evidence>
<dbReference type="GO" id="GO:0005886">
    <property type="term" value="C:plasma membrane"/>
    <property type="evidence" value="ECO:0007669"/>
    <property type="project" value="TreeGrafter"/>
</dbReference>
<dbReference type="InterPro" id="IPR000101">
    <property type="entry name" value="GGT_peptidase"/>
</dbReference>